<dbReference type="Gene3D" id="1.20.1740.10">
    <property type="entry name" value="Amino acid/polyamine transporter I"/>
    <property type="match status" value="1"/>
</dbReference>
<evidence type="ECO:0000256" key="1">
    <source>
        <dbReference type="ARBA" id="ARBA00004651"/>
    </source>
</evidence>
<feature type="domain" description="Amino acid permease/ SLC12A" evidence="10">
    <location>
        <begin position="3"/>
        <end position="159"/>
    </location>
</feature>
<evidence type="ECO:0000259" key="10">
    <source>
        <dbReference type="Pfam" id="PF00324"/>
    </source>
</evidence>
<evidence type="ECO:0000256" key="7">
    <source>
        <dbReference type="ARBA" id="ARBA00022989"/>
    </source>
</evidence>
<keyword evidence="8 9" id="KW-0472">Membrane</keyword>
<gene>
    <name evidence="11" type="primary">aroP_1</name>
    <name evidence="11" type="ORF">NCTC12905_00005</name>
</gene>
<feature type="transmembrane region" description="Helical" evidence="9">
    <location>
        <begin position="20"/>
        <end position="38"/>
    </location>
</feature>
<dbReference type="AlphaFoldDB" id="A0A448V3L5"/>
<evidence type="ECO:0000256" key="8">
    <source>
        <dbReference type="ARBA" id="ARBA00023136"/>
    </source>
</evidence>
<dbReference type="Pfam" id="PF00324">
    <property type="entry name" value="AA_permease"/>
    <property type="match status" value="1"/>
</dbReference>
<dbReference type="GO" id="GO:0005886">
    <property type="term" value="C:plasma membrane"/>
    <property type="evidence" value="ECO:0007669"/>
    <property type="project" value="UniProtKB-SubCell"/>
</dbReference>
<feature type="transmembrane region" description="Helical" evidence="9">
    <location>
        <begin position="91"/>
        <end position="112"/>
    </location>
</feature>
<dbReference type="EMBL" id="LR134529">
    <property type="protein sequence ID" value="VEJ44371.1"/>
    <property type="molecule type" value="Genomic_DNA"/>
</dbReference>
<dbReference type="GO" id="GO:0006865">
    <property type="term" value="P:amino acid transport"/>
    <property type="evidence" value="ECO:0007669"/>
    <property type="project" value="UniProtKB-KW"/>
</dbReference>
<protein>
    <submittedName>
        <fullName evidence="11">General aromatic amino acid permease</fullName>
    </submittedName>
</protein>
<evidence type="ECO:0000256" key="5">
    <source>
        <dbReference type="ARBA" id="ARBA00022692"/>
    </source>
</evidence>
<evidence type="ECO:0000256" key="6">
    <source>
        <dbReference type="ARBA" id="ARBA00022970"/>
    </source>
</evidence>
<dbReference type="PANTHER" id="PTHR43495">
    <property type="entry name" value="GABA PERMEASE"/>
    <property type="match status" value="1"/>
</dbReference>
<evidence type="ECO:0000256" key="9">
    <source>
        <dbReference type="SAM" id="Phobius"/>
    </source>
</evidence>
<reference evidence="11 12" key="1">
    <citation type="submission" date="2018-12" db="EMBL/GenBank/DDBJ databases">
        <authorList>
            <consortium name="Pathogen Informatics"/>
        </authorList>
    </citation>
    <scope>NUCLEOTIDE SEQUENCE [LARGE SCALE GENOMIC DNA]</scope>
    <source>
        <strain evidence="11 12">NCTC12905</strain>
    </source>
</reference>
<evidence type="ECO:0000256" key="4">
    <source>
        <dbReference type="ARBA" id="ARBA00022475"/>
    </source>
</evidence>
<evidence type="ECO:0000256" key="3">
    <source>
        <dbReference type="ARBA" id="ARBA00022448"/>
    </source>
</evidence>
<evidence type="ECO:0000313" key="11">
    <source>
        <dbReference type="EMBL" id="VEJ44371.1"/>
    </source>
</evidence>
<name>A0A448V3L5_BARVI</name>
<accession>A0A448V3L5</accession>
<proteinExistence type="inferred from homology"/>
<feature type="transmembrane region" description="Helical" evidence="9">
    <location>
        <begin position="133"/>
        <end position="154"/>
    </location>
</feature>
<comment type="similarity">
    <text evidence="2">Belongs to the amino acid-polyamine-organocation (APC) superfamily. Amino acid transporter (AAT) (TC 2.A.3.1) family.</text>
</comment>
<evidence type="ECO:0000256" key="2">
    <source>
        <dbReference type="ARBA" id="ARBA00008583"/>
    </source>
</evidence>
<keyword evidence="7 9" id="KW-1133">Transmembrane helix</keyword>
<organism evidence="11 12">
    <name type="scientific">Bartonella vinsonii</name>
    <name type="common">Rochalimaea vinsonii</name>
    <dbReference type="NCBI Taxonomy" id="33047"/>
    <lineage>
        <taxon>Bacteria</taxon>
        <taxon>Pseudomonadati</taxon>
        <taxon>Pseudomonadota</taxon>
        <taxon>Alphaproteobacteria</taxon>
        <taxon>Hyphomicrobiales</taxon>
        <taxon>Bartonellaceae</taxon>
        <taxon>Bartonella</taxon>
    </lineage>
</organism>
<feature type="transmembrane region" description="Helical" evidence="9">
    <location>
        <begin position="50"/>
        <end position="71"/>
    </location>
</feature>
<dbReference type="Proteomes" id="UP000274201">
    <property type="component" value="Chromosome"/>
</dbReference>
<sequence>MTELTVIGFYLDHWIFIDHWKSSLIILLLVTLINLLNVRFYGEFEFCLALIKVVAVVGMIIFGFFLIVTGIDGNQVGIHHLWAHGGFFPYGAMGVVLATCVVMFSFGGTELIGIAAGEVSNPPKTIPIAIRKVIWRIVIFYVGSISVIMMISPWNMIGEKGSPLLQSLRP</sequence>
<dbReference type="GO" id="GO:0055085">
    <property type="term" value="P:transmembrane transport"/>
    <property type="evidence" value="ECO:0007669"/>
    <property type="project" value="InterPro"/>
</dbReference>
<keyword evidence="6" id="KW-0029">Amino-acid transport</keyword>
<keyword evidence="4" id="KW-1003">Cell membrane</keyword>
<comment type="subcellular location">
    <subcellularLocation>
        <location evidence="1">Cell membrane</location>
        <topology evidence="1">Multi-pass membrane protein</topology>
    </subcellularLocation>
</comment>
<keyword evidence="3" id="KW-0813">Transport</keyword>
<keyword evidence="5 9" id="KW-0812">Transmembrane</keyword>
<evidence type="ECO:0000313" key="12">
    <source>
        <dbReference type="Proteomes" id="UP000274201"/>
    </source>
</evidence>
<dbReference type="InterPro" id="IPR004841">
    <property type="entry name" value="AA-permease/SLC12A_dom"/>
</dbReference>
<dbReference type="PANTHER" id="PTHR43495:SF4">
    <property type="entry name" value="AROMATIC AMINO ACID TRANSPORT PROTEIN AROP"/>
    <property type="match status" value="1"/>
</dbReference>